<evidence type="ECO:0000313" key="2">
    <source>
        <dbReference type="Proteomes" id="UP001185331"/>
    </source>
</evidence>
<dbReference type="AlphaFoldDB" id="A0AAE3XAW5"/>
<reference evidence="1" key="1">
    <citation type="submission" date="2023-07" db="EMBL/GenBank/DDBJ databases">
        <title>Sorghum-associated microbial communities from plants grown in Nebraska, USA.</title>
        <authorList>
            <person name="Schachtman D."/>
        </authorList>
    </citation>
    <scope>NUCLEOTIDE SEQUENCE</scope>
    <source>
        <strain evidence="1">BE330</strain>
    </source>
</reference>
<dbReference type="EMBL" id="JAVDQK010000002">
    <property type="protein sequence ID" value="MDR6217538.1"/>
    <property type="molecule type" value="Genomic_DNA"/>
</dbReference>
<accession>A0AAE3XAW5</accession>
<gene>
    <name evidence="1" type="ORF">J2Y00_001095</name>
</gene>
<sequence>MPLPVCRPKRGQWYSFPGARWGYGTQGDVYGYKLAERVGHPVR</sequence>
<proteinExistence type="predicted"/>
<organism evidence="1 2">
    <name type="scientific">Deinococcus soli</name>
    <name type="common">ex Cha et al. 2016</name>
    <dbReference type="NCBI Taxonomy" id="1309411"/>
    <lineage>
        <taxon>Bacteria</taxon>
        <taxon>Thermotogati</taxon>
        <taxon>Deinococcota</taxon>
        <taxon>Deinococci</taxon>
        <taxon>Deinococcales</taxon>
        <taxon>Deinococcaceae</taxon>
        <taxon>Deinococcus</taxon>
    </lineage>
</organism>
<dbReference type="Proteomes" id="UP001185331">
    <property type="component" value="Unassembled WGS sequence"/>
</dbReference>
<name>A0AAE3XAW5_9DEIO</name>
<comment type="caution">
    <text evidence="1">The sequence shown here is derived from an EMBL/GenBank/DDBJ whole genome shotgun (WGS) entry which is preliminary data.</text>
</comment>
<evidence type="ECO:0000313" key="1">
    <source>
        <dbReference type="EMBL" id="MDR6217538.1"/>
    </source>
</evidence>
<protein>
    <submittedName>
        <fullName evidence="1">Uncharacterized protein</fullName>
    </submittedName>
</protein>